<comment type="subcellular location">
    <subcellularLocation>
        <location evidence="1 10">Nucleus</location>
    </subcellularLocation>
</comment>
<dbReference type="OrthoDB" id="409625at2759"/>
<keyword evidence="4 10" id="KW-0747">Spliceosome</keyword>
<evidence type="ECO:0000259" key="11">
    <source>
        <dbReference type="PROSITE" id="PS52002"/>
    </source>
</evidence>
<proteinExistence type="inferred from homology"/>
<comment type="similarity">
    <text evidence="2 10">Belongs to the snRNP Sm proteins family. SmF/LSm6 subfamily.</text>
</comment>
<dbReference type="InterPro" id="IPR016487">
    <property type="entry name" value="Lsm6/sSmF"/>
</dbReference>
<sequence>MAFEEQDPSQMLKTLVGQIVSVKSKWGPLYVGTLVSVDKYMNLQIRGCVEQTARGESGELGETLLRCNNVLYIRKATQ</sequence>
<dbReference type="Pfam" id="PF01423">
    <property type="entry name" value="LSM"/>
    <property type="match status" value="1"/>
</dbReference>
<keyword evidence="3 10" id="KW-0507">mRNA processing</keyword>
<dbReference type="GO" id="GO:0071013">
    <property type="term" value="C:catalytic step 2 spliceosome"/>
    <property type="evidence" value="ECO:0007669"/>
    <property type="project" value="TreeGrafter"/>
</dbReference>
<evidence type="ECO:0000256" key="3">
    <source>
        <dbReference type="ARBA" id="ARBA00022664"/>
    </source>
</evidence>
<evidence type="ECO:0000313" key="12">
    <source>
        <dbReference type="EMBL" id="CUG92647.1"/>
    </source>
</evidence>
<dbReference type="Gene3D" id="2.30.30.100">
    <property type="match status" value="1"/>
</dbReference>
<dbReference type="InterPro" id="IPR010920">
    <property type="entry name" value="LSM_dom_sf"/>
</dbReference>
<keyword evidence="5 10" id="KW-0694">RNA-binding</keyword>
<dbReference type="GO" id="GO:0000398">
    <property type="term" value="P:mRNA splicing, via spliceosome"/>
    <property type="evidence" value="ECO:0007669"/>
    <property type="project" value="InterPro"/>
</dbReference>
<dbReference type="PROSITE" id="PS52002">
    <property type="entry name" value="SM"/>
    <property type="match status" value="1"/>
</dbReference>
<dbReference type="Proteomes" id="UP000051952">
    <property type="component" value="Unassembled WGS sequence"/>
</dbReference>
<keyword evidence="6 10" id="KW-0508">mRNA splicing</keyword>
<dbReference type="InterPro" id="IPR047575">
    <property type="entry name" value="Sm"/>
</dbReference>
<dbReference type="EMBL" id="CYKH01002074">
    <property type="protein sequence ID" value="CUG92647.1"/>
    <property type="molecule type" value="Genomic_DNA"/>
</dbReference>
<keyword evidence="13" id="KW-1185">Reference proteome</keyword>
<dbReference type="SMART" id="SM00651">
    <property type="entry name" value="Sm"/>
    <property type="match status" value="1"/>
</dbReference>
<evidence type="ECO:0000313" key="13">
    <source>
        <dbReference type="Proteomes" id="UP000051952"/>
    </source>
</evidence>
<dbReference type="InterPro" id="IPR034100">
    <property type="entry name" value="Sm_F"/>
</dbReference>
<organism evidence="12 13">
    <name type="scientific">Bodo saltans</name>
    <name type="common">Flagellated protozoan</name>
    <dbReference type="NCBI Taxonomy" id="75058"/>
    <lineage>
        <taxon>Eukaryota</taxon>
        <taxon>Discoba</taxon>
        <taxon>Euglenozoa</taxon>
        <taxon>Kinetoplastea</taxon>
        <taxon>Metakinetoplastina</taxon>
        <taxon>Eubodonida</taxon>
        <taxon>Bodonidae</taxon>
        <taxon>Bodo</taxon>
    </lineage>
</organism>
<dbReference type="VEuPathDB" id="TriTrypDB:BSAL_38660"/>
<reference evidence="13" key="1">
    <citation type="submission" date="2015-09" db="EMBL/GenBank/DDBJ databases">
        <authorList>
            <consortium name="Pathogen Informatics"/>
        </authorList>
    </citation>
    <scope>NUCLEOTIDE SEQUENCE [LARGE SCALE GENOMIC DNA]</scope>
    <source>
        <strain evidence="13">Lake Konstanz</strain>
    </source>
</reference>
<gene>
    <name evidence="12" type="ORF">BSAL_38660</name>
</gene>
<evidence type="ECO:0000256" key="1">
    <source>
        <dbReference type="ARBA" id="ARBA00004123"/>
    </source>
</evidence>
<feature type="domain" description="Sm" evidence="11">
    <location>
        <begin position="7"/>
        <end position="78"/>
    </location>
</feature>
<evidence type="ECO:0000256" key="8">
    <source>
        <dbReference type="ARBA" id="ARBA00023274"/>
    </source>
</evidence>
<evidence type="ECO:0000256" key="7">
    <source>
        <dbReference type="ARBA" id="ARBA00023242"/>
    </source>
</evidence>
<dbReference type="PANTHER" id="PTHR11021:SF0">
    <property type="entry name" value="SMALL NUCLEAR RIBONUCLEOPROTEIN F"/>
    <property type="match status" value="1"/>
</dbReference>
<protein>
    <recommendedName>
        <fullName evidence="9">Sm protein F</fullName>
    </recommendedName>
</protein>
<dbReference type="OMA" id="GYMNVQL"/>
<evidence type="ECO:0000256" key="6">
    <source>
        <dbReference type="ARBA" id="ARBA00023187"/>
    </source>
</evidence>
<name>A0A0S4JPM0_BODSA</name>
<dbReference type="AlphaFoldDB" id="A0A0S4JPM0"/>
<dbReference type="GO" id="GO:0034715">
    <property type="term" value="C:pICln-Sm protein complex"/>
    <property type="evidence" value="ECO:0007669"/>
    <property type="project" value="TreeGrafter"/>
</dbReference>
<evidence type="ECO:0000256" key="9">
    <source>
        <dbReference type="ARBA" id="ARBA00030144"/>
    </source>
</evidence>
<dbReference type="PIRSF" id="PIRSF006609">
    <property type="entry name" value="snRNP_SmF"/>
    <property type="match status" value="1"/>
</dbReference>
<evidence type="ECO:0000256" key="2">
    <source>
        <dbReference type="ARBA" id="ARBA00007927"/>
    </source>
</evidence>
<dbReference type="CDD" id="cd01722">
    <property type="entry name" value="Sm_F"/>
    <property type="match status" value="1"/>
</dbReference>
<evidence type="ECO:0000256" key="4">
    <source>
        <dbReference type="ARBA" id="ARBA00022728"/>
    </source>
</evidence>
<accession>A0A0S4JPM0</accession>
<evidence type="ECO:0000256" key="5">
    <source>
        <dbReference type="ARBA" id="ARBA00022884"/>
    </source>
</evidence>
<evidence type="ECO:0000256" key="10">
    <source>
        <dbReference type="PIRNR" id="PIRNR006609"/>
    </source>
</evidence>
<dbReference type="GO" id="GO:0005685">
    <property type="term" value="C:U1 snRNP"/>
    <property type="evidence" value="ECO:0007669"/>
    <property type="project" value="TreeGrafter"/>
</dbReference>
<dbReference type="SUPFAM" id="SSF50182">
    <property type="entry name" value="Sm-like ribonucleoproteins"/>
    <property type="match status" value="1"/>
</dbReference>
<dbReference type="InterPro" id="IPR001163">
    <property type="entry name" value="Sm_dom_euk/arc"/>
</dbReference>
<dbReference type="GO" id="GO:0003723">
    <property type="term" value="F:RNA binding"/>
    <property type="evidence" value="ECO:0007669"/>
    <property type="project" value="UniProtKB-UniRule"/>
</dbReference>
<keyword evidence="7 10" id="KW-0539">Nucleus</keyword>
<keyword evidence="8 10" id="KW-0687">Ribonucleoprotein</keyword>
<dbReference type="PANTHER" id="PTHR11021">
    <property type="entry name" value="SMALL NUCLEAR RIBONUCLEOPROTEIN F SNRNP-F"/>
    <property type="match status" value="1"/>
</dbReference>